<keyword evidence="7" id="KW-1185">Reference proteome</keyword>
<dbReference type="Proteomes" id="UP000285530">
    <property type="component" value="Unassembled WGS sequence"/>
</dbReference>
<dbReference type="SUPFAM" id="SSF55103">
    <property type="entry name" value="FAD-linked oxidases, C-terminal domain"/>
    <property type="match status" value="1"/>
</dbReference>
<dbReference type="GO" id="GO:0071949">
    <property type="term" value="F:FAD binding"/>
    <property type="evidence" value="ECO:0007669"/>
    <property type="project" value="InterPro"/>
</dbReference>
<dbReference type="InterPro" id="IPR016164">
    <property type="entry name" value="FAD-linked_Oxase-like_C"/>
</dbReference>
<evidence type="ECO:0000256" key="2">
    <source>
        <dbReference type="ARBA" id="ARBA00008000"/>
    </source>
</evidence>
<reference evidence="6 7" key="1">
    <citation type="submission" date="2018-09" db="EMBL/GenBank/DDBJ databases">
        <title>Paracoccus onubensis nov. sp. a moderate halophilic bacterium isolated from Gruta de las Maravillas (Aracena, Spain).</title>
        <authorList>
            <person name="Jurado V."/>
            <person name="Gutierrez-Patricio S."/>
            <person name="Gonzalez-Pimentel J.L."/>
            <person name="Laiz L."/>
            <person name="Saiz-Jimenez C."/>
        </authorList>
    </citation>
    <scope>NUCLEOTIDE SEQUENCE [LARGE SCALE GENOMIC DNA]</scope>
    <source>
        <strain evidence="6 7">DSM 19484</strain>
    </source>
</reference>
<dbReference type="PANTHER" id="PTHR43716">
    <property type="entry name" value="D-2-HYDROXYGLUTARATE DEHYDROGENASE, MITOCHONDRIAL"/>
    <property type="match status" value="1"/>
</dbReference>
<dbReference type="GO" id="GO:0022904">
    <property type="term" value="P:respiratory electron transport chain"/>
    <property type="evidence" value="ECO:0007669"/>
    <property type="project" value="TreeGrafter"/>
</dbReference>
<dbReference type="InterPro" id="IPR006094">
    <property type="entry name" value="Oxid_FAD_bind_N"/>
</dbReference>
<evidence type="ECO:0000256" key="3">
    <source>
        <dbReference type="ARBA" id="ARBA00022630"/>
    </source>
</evidence>
<evidence type="ECO:0000259" key="5">
    <source>
        <dbReference type="PROSITE" id="PS51387"/>
    </source>
</evidence>
<keyword evidence="4" id="KW-0274">FAD</keyword>
<dbReference type="EMBL" id="QZEV01000007">
    <property type="protein sequence ID" value="RJL06664.1"/>
    <property type="molecule type" value="Genomic_DNA"/>
</dbReference>
<feature type="domain" description="FAD-binding PCMH-type" evidence="5">
    <location>
        <begin position="37"/>
        <end position="218"/>
    </location>
</feature>
<evidence type="ECO:0000313" key="7">
    <source>
        <dbReference type="Proteomes" id="UP000285530"/>
    </source>
</evidence>
<evidence type="ECO:0000256" key="1">
    <source>
        <dbReference type="ARBA" id="ARBA00001974"/>
    </source>
</evidence>
<dbReference type="GO" id="GO:0003824">
    <property type="term" value="F:catalytic activity"/>
    <property type="evidence" value="ECO:0007669"/>
    <property type="project" value="InterPro"/>
</dbReference>
<dbReference type="InterPro" id="IPR051264">
    <property type="entry name" value="FAD-oxidored/transferase_4"/>
</dbReference>
<dbReference type="InterPro" id="IPR016167">
    <property type="entry name" value="FAD-bd_PCMH_sub1"/>
</dbReference>
<sequence length="467" mass="48032">MATKDLLEAFRAVTGPAGVVDAPDAMAGYLTDWTGRWTGQAIAVLRPDGTDQVAALLGLCHRHGVAVTTQGGNTGIAGGATPIPDRDHVVLSLDRMQRILAIDPAARTATVQAGTVLQTLQEAVADHGLTYPLMFGARGSCTIGGTLATNAGGSNVLRYGTARALCLGVEAVLADGTAISDLQGLRKDNTGYDLRDLLIGSEGTLAVITAAVLRLHPAPVAVTTGFLSLSGPEAALGVLNALQDATGGLVEAFEYMPAPLIDRICAHTGARPPLAAPAPTGILLEAASTRPSDRDAGGLEDLVQDCLAGLMERGLVLDAVIAASGQQRRDLWAMREATAESIMAVDGYIFDLSLPLSQIAPFLQVTDAEVARAGMTALTVGHLGDGNLHYSIAPGGGAALGALRARILDRVAAMGGSFSAEHGIGQDKLDLMAAYRDPARLAAMRALRRAMDPAGILNPGKTIPDAP</sequence>
<dbReference type="Pfam" id="PF02913">
    <property type="entry name" value="FAD-oxidase_C"/>
    <property type="match status" value="1"/>
</dbReference>
<name>A0A419A179_9RHOB</name>
<dbReference type="Pfam" id="PF01565">
    <property type="entry name" value="FAD_binding_4"/>
    <property type="match status" value="1"/>
</dbReference>
<comment type="cofactor">
    <cofactor evidence="1">
        <name>FAD</name>
        <dbReference type="ChEBI" id="CHEBI:57692"/>
    </cofactor>
</comment>
<proteinExistence type="inferred from homology"/>
<dbReference type="InterPro" id="IPR036318">
    <property type="entry name" value="FAD-bd_PCMH-like_sf"/>
</dbReference>
<dbReference type="InterPro" id="IPR016166">
    <property type="entry name" value="FAD-bd_PCMH"/>
</dbReference>
<dbReference type="PROSITE" id="PS51387">
    <property type="entry name" value="FAD_PCMH"/>
    <property type="match status" value="1"/>
</dbReference>
<comment type="caution">
    <text evidence="6">The sequence shown here is derived from an EMBL/GenBank/DDBJ whole genome shotgun (WGS) entry which is preliminary data.</text>
</comment>
<evidence type="ECO:0000313" key="6">
    <source>
        <dbReference type="EMBL" id="RJL06664.1"/>
    </source>
</evidence>
<organism evidence="6 7">
    <name type="scientific">Paracoccus aestuarii</name>
    <dbReference type="NCBI Taxonomy" id="453842"/>
    <lineage>
        <taxon>Bacteria</taxon>
        <taxon>Pseudomonadati</taxon>
        <taxon>Pseudomonadota</taxon>
        <taxon>Alphaproteobacteria</taxon>
        <taxon>Rhodobacterales</taxon>
        <taxon>Paracoccaceae</taxon>
        <taxon>Paracoccus</taxon>
    </lineage>
</organism>
<dbReference type="Gene3D" id="3.30.70.2190">
    <property type="match status" value="1"/>
</dbReference>
<comment type="similarity">
    <text evidence="2">Belongs to the FAD-binding oxidoreductase/transferase type 4 family.</text>
</comment>
<dbReference type="AlphaFoldDB" id="A0A419A179"/>
<dbReference type="InterPro" id="IPR004113">
    <property type="entry name" value="FAD-bd_oxidored_4_C"/>
</dbReference>
<dbReference type="FunFam" id="1.10.45.10:FF:000001">
    <property type="entry name" value="D-lactate dehydrogenase mitochondrial"/>
    <property type="match status" value="1"/>
</dbReference>
<dbReference type="InterPro" id="IPR016171">
    <property type="entry name" value="Vanillyl_alc_oxidase_C-sub2"/>
</dbReference>
<keyword evidence="3" id="KW-0285">Flavoprotein</keyword>
<accession>A0A419A179</accession>
<dbReference type="Gene3D" id="3.30.465.10">
    <property type="match status" value="1"/>
</dbReference>
<dbReference type="OrthoDB" id="9811557at2"/>
<dbReference type="Gene3D" id="3.30.43.10">
    <property type="entry name" value="Uridine Diphospho-n-acetylenolpyruvylglucosamine Reductase, domain 2"/>
    <property type="match status" value="1"/>
</dbReference>
<gene>
    <name evidence="6" type="ORF">D3P06_02985</name>
</gene>
<dbReference type="InterPro" id="IPR016169">
    <property type="entry name" value="FAD-bd_PCMH_sub2"/>
</dbReference>
<evidence type="ECO:0000256" key="4">
    <source>
        <dbReference type="ARBA" id="ARBA00022827"/>
    </source>
</evidence>
<protein>
    <submittedName>
        <fullName evidence="6">FAD-binding oxidoreductase</fullName>
    </submittedName>
</protein>
<dbReference type="PANTHER" id="PTHR43716:SF2">
    <property type="entry name" value="BLL6224 PROTEIN"/>
    <property type="match status" value="1"/>
</dbReference>
<dbReference type="SUPFAM" id="SSF56176">
    <property type="entry name" value="FAD-binding/transporter-associated domain-like"/>
    <property type="match status" value="1"/>
</dbReference>
<dbReference type="Gene3D" id="3.30.70.2740">
    <property type="match status" value="1"/>
</dbReference>
<dbReference type="Gene3D" id="1.10.45.10">
    <property type="entry name" value="Vanillyl-alcohol Oxidase, Chain A, domain 4"/>
    <property type="match status" value="1"/>
</dbReference>